<evidence type="ECO:0000313" key="11">
    <source>
        <dbReference type="Proteomes" id="UP001151699"/>
    </source>
</evidence>
<dbReference type="InterPro" id="IPR018114">
    <property type="entry name" value="TRYPSIN_HIS"/>
</dbReference>
<dbReference type="SUPFAM" id="SSF50494">
    <property type="entry name" value="Trypsin-like serine proteases"/>
    <property type="match status" value="1"/>
</dbReference>
<dbReference type="GO" id="GO:0004252">
    <property type="term" value="F:serine-type endopeptidase activity"/>
    <property type="evidence" value="ECO:0007669"/>
    <property type="project" value="InterPro"/>
</dbReference>
<dbReference type="InterPro" id="IPR043504">
    <property type="entry name" value="Peptidase_S1_PA_chymotrypsin"/>
</dbReference>
<name>A0A9Q0N433_9DIPT</name>
<comment type="subcellular location">
    <subcellularLocation>
        <location evidence="1">Secreted</location>
    </subcellularLocation>
</comment>
<keyword evidence="2" id="KW-0964">Secreted</keyword>
<evidence type="ECO:0000256" key="6">
    <source>
        <dbReference type="ARBA" id="ARBA00076468"/>
    </source>
</evidence>
<dbReference type="FunFam" id="2.40.10.10:FF:000038">
    <property type="entry name" value="Serine protease"/>
    <property type="match status" value="1"/>
</dbReference>
<dbReference type="InterPro" id="IPR041515">
    <property type="entry name" value="PPAF-2-like_Clip"/>
</dbReference>
<keyword evidence="3" id="KW-1015">Disulfide bond</keyword>
<evidence type="ECO:0000256" key="2">
    <source>
        <dbReference type="ARBA" id="ARBA00022525"/>
    </source>
</evidence>
<accession>A0A9Q0N433</accession>
<dbReference type="Gene3D" id="2.40.10.10">
    <property type="entry name" value="Trypsin-like serine proteases"/>
    <property type="match status" value="2"/>
</dbReference>
<dbReference type="AlphaFoldDB" id="A0A9Q0N433"/>
<keyword evidence="8" id="KW-0732">Signal</keyword>
<proteinExistence type="inferred from homology"/>
<feature type="region of interest" description="Disordered" evidence="7">
    <location>
        <begin position="78"/>
        <end position="119"/>
    </location>
</feature>
<dbReference type="InterPro" id="IPR001254">
    <property type="entry name" value="Trypsin_dom"/>
</dbReference>
<protein>
    <recommendedName>
        <fullName evidence="5">Phenoloxidase-activating factor 2</fullName>
    </recommendedName>
    <alternativeName>
        <fullName evidence="6">Prophenoloxidase-activating factor II</fullName>
    </alternativeName>
</protein>
<evidence type="ECO:0000256" key="4">
    <source>
        <dbReference type="ARBA" id="ARBA00024195"/>
    </source>
</evidence>
<evidence type="ECO:0000259" key="9">
    <source>
        <dbReference type="PROSITE" id="PS50240"/>
    </source>
</evidence>
<comment type="caution">
    <text evidence="10">The sequence shown here is derived from an EMBL/GenBank/DDBJ whole genome shotgun (WGS) entry which is preliminary data.</text>
</comment>
<dbReference type="GO" id="GO:0005576">
    <property type="term" value="C:extracellular region"/>
    <property type="evidence" value="ECO:0007669"/>
    <property type="project" value="UniProtKB-SubCell"/>
</dbReference>
<evidence type="ECO:0000313" key="10">
    <source>
        <dbReference type="EMBL" id="KAJ6642234.1"/>
    </source>
</evidence>
<dbReference type="GO" id="GO:0006508">
    <property type="term" value="P:proteolysis"/>
    <property type="evidence" value="ECO:0007669"/>
    <property type="project" value="InterPro"/>
</dbReference>
<dbReference type="PANTHER" id="PTHR24258:SF129">
    <property type="entry name" value="LP15124P-RELATED"/>
    <property type="match status" value="1"/>
</dbReference>
<feature type="signal peptide" evidence="8">
    <location>
        <begin position="1"/>
        <end position="20"/>
    </location>
</feature>
<dbReference type="PRINTS" id="PR00722">
    <property type="entry name" value="CHYMOTRYPSIN"/>
</dbReference>
<feature type="compositionally biased region" description="Low complexity" evidence="7">
    <location>
        <begin position="84"/>
        <end position="119"/>
    </location>
</feature>
<dbReference type="PROSITE" id="PS00134">
    <property type="entry name" value="TRYPSIN_HIS"/>
    <property type="match status" value="1"/>
</dbReference>
<evidence type="ECO:0000256" key="3">
    <source>
        <dbReference type="ARBA" id="ARBA00023157"/>
    </source>
</evidence>
<evidence type="ECO:0000256" key="7">
    <source>
        <dbReference type="SAM" id="MobiDB-lite"/>
    </source>
</evidence>
<gene>
    <name evidence="10" type="primary">PPAF2_0</name>
    <name evidence="10" type="ORF">Bhyg_07181</name>
</gene>
<dbReference type="InterPro" id="IPR001314">
    <property type="entry name" value="Peptidase_S1A"/>
</dbReference>
<dbReference type="Pfam" id="PF18322">
    <property type="entry name" value="CLIP_1"/>
    <property type="match status" value="1"/>
</dbReference>
<evidence type="ECO:0000256" key="1">
    <source>
        <dbReference type="ARBA" id="ARBA00004613"/>
    </source>
</evidence>
<evidence type="ECO:0000256" key="8">
    <source>
        <dbReference type="SAM" id="SignalP"/>
    </source>
</evidence>
<feature type="chain" id="PRO_5040298683" description="Phenoloxidase-activating factor 2" evidence="8">
    <location>
        <begin position="21"/>
        <end position="509"/>
    </location>
</feature>
<dbReference type="Pfam" id="PF00089">
    <property type="entry name" value="Trypsin"/>
    <property type="match status" value="1"/>
</dbReference>
<dbReference type="EMBL" id="WJQU01000002">
    <property type="protein sequence ID" value="KAJ6642234.1"/>
    <property type="molecule type" value="Genomic_DNA"/>
</dbReference>
<dbReference type="Proteomes" id="UP001151699">
    <property type="component" value="Chromosome B"/>
</dbReference>
<dbReference type="PANTHER" id="PTHR24258">
    <property type="entry name" value="SERINE PROTEASE-RELATED"/>
    <property type="match status" value="1"/>
</dbReference>
<dbReference type="InterPro" id="IPR009003">
    <property type="entry name" value="Peptidase_S1_PA"/>
</dbReference>
<feature type="domain" description="Peptidase S1" evidence="9">
    <location>
        <begin position="249"/>
        <end position="497"/>
    </location>
</feature>
<reference evidence="10" key="1">
    <citation type="submission" date="2022-07" db="EMBL/GenBank/DDBJ databases">
        <authorList>
            <person name="Trinca V."/>
            <person name="Uliana J.V.C."/>
            <person name="Torres T.T."/>
            <person name="Ward R.J."/>
            <person name="Monesi N."/>
        </authorList>
    </citation>
    <scope>NUCLEOTIDE SEQUENCE</scope>
    <source>
        <strain evidence="10">HSMRA1968</strain>
        <tissue evidence="10">Whole embryos</tissue>
    </source>
</reference>
<organism evidence="10 11">
    <name type="scientific">Pseudolycoriella hygida</name>
    <dbReference type="NCBI Taxonomy" id="35572"/>
    <lineage>
        <taxon>Eukaryota</taxon>
        <taxon>Metazoa</taxon>
        <taxon>Ecdysozoa</taxon>
        <taxon>Arthropoda</taxon>
        <taxon>Hexapoda</taxon>
        <taxon>Insecta</taxon>
        <taxon>Pterygota</taxon>
        <taxon>Neoptera</taxon>
        <taxon>Endopterygota</taxon>
        <taxon>Diptera</taxon>
        <taxon>Nematocera</taxon>
        <taxon>Sciaroidea</taxon>
        <taxon>Sciaridae</taxon>
        <taxon>Pseudolycoriella</taxon>
    </lineage>
</organism>
<dbReference type="OrthoDB" id="6261922at2759"/>
<keyword evidence="11" id="KW-1185">Reference proteome</keyword>
<sequence length="509" mass="56584">MNFKLVKIIVFILLITFVSSAPRNKIIDQRILRLIRQIFHVPSSGDSYVNAPELRKSLPKSVPSSRSLSSFSKAPTFSSKLLTSPAKPLPSSSQPLLSSSEPLSSSSKALPSSSKPLPSPSKICSGVCVAFHLCENGQVVTTGLNLLLPRKGLVDDEDNNNYEVEPPRECTEAEVCCELIYEEEDNDYDGTAGSVDYMAETDEVAASNEITKESKATEDSDYDGNNLDYSDKWSRKCGIRNTNLLRPRISGNDQTGTEEFPWMIMVLKKPPKTKFYDYVCGGSLIHTSAVLTAAHCIASFRPSYLYVRAGEWDLEKDEEPLPHQDRGVKSVVIHNKFYKPTLLNDIAILILKAPVELADNVRPICMPPPDYSFDEKRCVVSGWGKENLNRNSKFQSILKKVDLPIVPNSLCQTMFRNTILGIYFKLDTTFICAGGEAGRDTCKGDGGSPLVCQIPNTPRSYYQAGIVSWGIGCSQTNVPGAYVNVARYRDWIDHIMKKMNFETISYTHK</sequence>
<evidence type="ECO:0000256" key="5">
    <source>
        <dbReference type="ARBA" id="ARBA00068096"/>
    </source>
</evidence>
<dbReference type="CDD" id="cd00190">
    <property type="entry name" value="Tryp_SPc"/>
    <property type="match status" value="1"/>
</dbReference>
<comment type="similarity">
    <text evidence="4">Belongs to the peptidase S1 family. CLIP subfamily.</text>
</comment>
<dbReference type="PROSITE" id="PS50240">
    <property type="entry name" value="TRYPSIN_DOM"/>
    <property type="match status" value="1"/>
</dbReference>
<dbReference type="SMART" id="SM00020">
    <property type="entry name" value="Tryp_SPc"/>
    <property type="match status" value="1"/>
</dbReference>